<organism evidence="2">
    <name type="scientific">marine sediment metagenome</name>
    <dbReference type="NCBI Taxonomy" id="412755"/>
    <lineage>
        <taxon>unclassified sequences</taxon>
        <taxon>metagenomes</taxon>
        <taxon>ecological metagenomes</taxon>
    </lineage>
</organism>
<accession>X0U283</accession>
<dbReference type="Pfam" id="PF01553">
    <property type="entry name" value="Acyltransferase"/>
    <property type="match status" value="1"/>
</dbReference>
<feature type="domain" description="Phospholipid/glycerol acyltransferase" evidence="1">
    <location>
        <begin position="33"/>
        <end position="109"/>
    </location>
</feature>
<dbReference type="GO" id="GO:0008654">
    <property type="term" value="P:phospholipid biosynthetic process"/>
    <property type="evidence" value="ECO:0007669"/>
    <property type="project" value="TreeGrafter"/>
</dbReference>
<proteinExistence type="predicted"/>
<comment type="caution">
    <text evidence="2">The sequence shown here is derived from an EMBL/GenBank/DDBJ whole genome shotgun (WGS) entry which is preliminary data.</text>
</comment>
<name>X0U283_9ZZZZ</name>
<evidence type="ECO:0000259" key="1">
    <source>
        <dbReference type="Pfam" id="PF01553"/>
    </source>
</evidence>
<reference evidence="2" key="1">
    <citation type="journal article" date="2014" name="Front. Microbiol.">
        <title>High frequency of phylogenetically diverse reductive dehalogenase-homologous genes in deep subseafloor sedimentary metagenomes.</title>
        <authorList>
            <person name="Kawai M."/>
            <person name="Futagami T."/>
            <person name="Toyoda A."/>
            <person name="Takaki Y."/>
            <person name="Nishi S."/>
            <person name="Hori S."/>
            <person name="Arai W."/>
            <person name="Tsubouchi T."/>
            <person name="Morono Y."/>
            <person name="Uchiyama I."/>
            <person name="Ito T."/>
            <person name="Fujiyama A."/>
            <person name="Inagaki F."/>
            <person name="Takami H."/>
        </authorList>
    </citation>
    <scope>NUCLEOTIDE SEQUENCE</scope>
    <source>
        <strain evidence="2">Expedition CK06-06</strain>
    </source>
</reference>
<dbReference type="PANTHER" id="PTHR31605">
    <property type="entry name" value="GLYCEROL-3-PHOSPHATE O-ACYLTRANSFERASE 1"/>
    <property type="match status" value="1"/>
</dbReference>
<dbReference type="InterPro" id="IPR002123">
    <property type="entry name" value="Plipid/glycerol_acylTrfase"/>
</dbReference>
<protein>
    <recommendedName>
        <fullName evidence="1">Phospholipid/glycerol acyltransferase domain-containing protein</fullName>
    </recommendedName>
</protein>
<dbReference type="AlphaFoldDB" id="X0U283"/>
<dbReference type="EMBL" id="BARS01017125">
    <property type="protein sequence ID" value="GAF94497.1"/>
    <property type="molecule type" value="Genomic_DNA"/>
</dbReference>
<gene>
    <name evidence="2" type="ORF">S01H1_28055</name>
</gene>
<feature type="non-terminal residue" evidence="2">
    <location>
        <position position="120"/>
    </location>
</feature>
<dbReference type="GO" id="GO:0016287">
    <property type="term" value="F:glycerone-phosphate O-acyltransferase activity"/>
    <property type="evidence" value="ECO:0007669"/>
    <property type="project" value="TreeGrafter"/>
</dbReference>
<sequence>MSKRDTIDKWSLFYWCLQFFLVKPIHDFFYREIHVHDAQKIPKHEPVILAPNHQNALMDALAFVAGLNKYQTVFLARADVFKQKLVIKILTFIKILPVYRARDGRSSLQKNDEIFDITRS</sequence>
<dbReference type="GO" id="GO:0004366">
    <property type="term" value="F:glycerol-3-phosphate O-acyltransferase activity"/>
    <property type="evidence" value="ECO:0007669"/>
    <property type="project" value="TreeGrafter"/>
</dbReference>
<dbReference type="PANTHER" id="PTHR31605:SF0">
    <property type="entry name" value="GLYCEROL-3-PHOSPHATE O-ACYLTRANSFERASE 1"/>
    <property type="match status" value="1"/>
</dbReference>
<evidence type="ECO:0000313" key="2">
    <source>
        <dbReference type="EMBL" id="GAF94497.1"/>
    </source>
</evidence>
<dbReference type="SUPFAM" id="SSF69593">
    <property type="entry name" value="Glycerol-3-phosphate (1)-acyltransferase"/>
    <property type="match status" value="1"/>
</dbReference>
<dbReference type="InterPro" id="IPR052744">
    <property type="entry name" value="GPAT/DAPAT"/>
</dbReference>